<dbReference type="Gene3D" id="3.40.50.150">
    <property type="entry name" value="Vaccinia Virus protein VP39"/>
    <property type="match status" value="1"/>
</dbReference>
<evidence type="ECO:0000256" key="5">
    <source>
        <dbReference type="ARBA" id="ARBA00022552"/>
    </source>
</evidence>
<evidence type="ECO:0000256" key="6">
    <source>
        <dbReference type="ARBA" id="ARBA00022603"/>
    </source>
</evidence>
<gene>
    <name evidence="15" type="primary">CSON010540</name>
</gene>
<dbReference type="CDD" id="cd02440">
    <property type="entry name" value="AdoMet_MTases"/>
    <property type="match status" value="1"/>
</dbReference>
<keyword evidence="9" id="KW-0156">Chromatin regulator</keyword>
<evidence type="ECO:0000256" key="12">
    <source>
        <dbReference type="ARBA" id="ARBA00023242"/>
    </source>
</evidence>
<evidence type="ECO:0000313" key="15">
    <source>
        <dbReference type="EMBL" id="SSX18704.1"/>
    </source>
</evidence>
<keyword evidence="11" id="KW-0804">Transcription</keyword>
<comment type="similarity">
    <text evidence="2 13">Belongs to the methyltransferase superfamily. RRP8 family.</text>
</comment>
<dbReference type="GO" id="GO:0033553">
    <property type="term" value="C:rDNA heterochromatin"/>
    <property type="evidence" value="ECO:0007669"/>
    <property type="project" value="TreeGrafter"/>
</dbReference>
<dbReference type="GO" id="GO:0005730">
    <property type="term" value="C:nucleolus"/>
    <property type="evidence" value="ECO:0007669"/>
    <property type="project" value="UniProtKB-SubCell"/>
</dbReference>
<dbReference type="EMBL" id="UFQT01000042">
    <property type="protein sequence ID" value="SSX18704.1"/>
    <property type="molecule type" value="Genomic_DNA"/>
</dbReference>
<dbReference type="EC" id="2.1.1.-" evidence="13"/>
<dbReference type="GO" id="GO:0000183">
    <property type="term" value="P:rDNA heterochromatin formation"/>
    <property type="evidence" value="ECO:0007669"/>
    <property type="project" value="TreeGrafter"/>
</dbReference>
<evidence type="ECO:0000256" key="7">
    <source>
        <dbReference type="ARBA" id="ARBA00022679"/>
    </source>
</evidence>
<dbReference type="GO" id="GO:0042149">
    <property type="term" value="P:cellular response to glucose starvation"/>
    <property type="evidence" value="ECO:0007669"/>
    <property type="project" value="TreeGrafter"/>
</dbReference>
<dbReference type="InterPro" id="IPR029063">
    <property type="entry name" value="SAM-dependent_MTases_sf"/>
</dbReference>
<evidence type="ECO:0000256" key="2">
    <source>
        <dbReference type="ARBA" id="ARBA00006301"/>
    </source>
</evidence>
<evidence type="ECO:0000256" key="13">
    <source>
        <dbReference type="RuleBase" id="RU365074"/>
    </source>
</evidence>
<keyword evidence="12 13" id="KW-0539">Nucleus</keyword>
<accession>A0A336LKH7</accession>
<dbReference type="PANTHER" id="PTHR12787:SF0">
    <property type="entry name" value="RIBOSOMAL RNA-PROCESSING PROTEIN 8"/>
    <property type="match status" value="1"/>
</dbReference>
<dbReference type="VEuPathDB" id="VectorBase:CSON010540"/>
<dbReference type="GO" id="GO:0005677">
    <property type="term" value="C:chromatin silencing complex"/>
    <property type="evidence" value="ECO:0007669"/>
    <property type="project" value="TreeGrafter"/>
</dbReference>
<dbReference type="GO" id="GO:0046015">
    <property type="term" value="P:regulation of transcription by glucose"/>
    <property type="evidence" value="ECO:0007669"/>
    <property type="project" value="TreeGrafter"/>
</dbReference>
<dbReference type="SUPFAM" id="SSF53335">
    <property type="entry name" value="S-adenosyl-L-methionine-dependent methyltransferases"/>
    <property type="match status" value="1"/>
</dbReference>
<sequence>MKKGGLFEIPKWDDDLPDVSHQFKVKEVPFLVDKKKKQEELAKRKILKAKRLLDKNKKSLNSNGDQNAMETEPVVGRFVRAPSPDNDNKGKSDEIDEAFDMFGLSDKGRKRQLSDDEDSDDSEAKTKPQPKKAVIKPSAFSKNGTNNMEQDEDEWKTVKKSKNKKIKRSNEMEVDAPTQKPVVVSLPDPQPNTNGNSFRNELVDSLKGSRFRYMNEQMYKCKGDESKKMFEEDPNAFVAYHEGYRQQVAQWPSNPLDRIIKNIKKLPVNNIIADFGCGEARLASEVTQEVHSLDLVATKPEVIACDMAHTPLKSESVDVAVFCLSLMGTNLKDFIVEANRVLKPRGLLKIAEVASRFDNVKFFISNVEKCGFTLLSKDLNDKLFYFFNFKKTVDSKEVAAKVKNFSLKPCLYKKR</sequence>
<proteinExistence type="inferred from homology"/>
<dbReference type="Pfam" id="PF05148">
    <property type="entry name" value="Methyltransf_8"/>
    <property type="match status" value="1"/>
</dbReference>
<organism evidence="15">
    <name type="scientific">Culicoides sonorensis</name>
    <name type="common">Biting midge</name>
    <dbReference type="NCBI Taxonomy" id="179676"/>
    <lineage>
        <taxon>Eukaryota</taxon>
        <taxon>Metazoa</taxon>
        <taxon>Ecdysozoa</taxon>
        <taxon>Arthropoda</taxon>
        <taxon>Hexapoda</taxon>
        <taxon>Insecta</taxon>
        <taxon>Pterygota</taxon>
        <taxon>Neoptera</taxon>
        <taxon>Endopterygota</taxon>
        <taxon>Diptera</taxon>
        <taxon>Nematocera</taxon>
        <taxon>Chironomoidea</taxon>
        <taxon>Ceratopogonidae</taxon>
        <taxon>Ceratopogoninae</taxon>
        <taxon>Culicoides</taxon>
        <taxon>Monoculicoides</taxon>
    </lineage>
</organism>
<dbReference type="GO" id="GO:0008168">
    <property type="term" value="F:methyltransferase activity"/>
    <property type="evidence" value="ECO:0007669"/>
    <property type="project" value="UniProtKB-KW"/>
</dbReference>
<feature type="compositionally biased region" description="Basic residues" evidence="14">
    <location>
        <begin position="158"/>
        <end position="167"/>
    </location>
</feature>
<keyword evidence="7 13" id="KW-0808">Transferase</keyword>
<keyword evidence="8 13" id="KW-0949">S-adenosyl-L-methionine</keyword>
<evidence type="ECO:0000256" key="9">
    <source>
        <dbReference type="ARBA" id="ARBA00022853"/>
    </source>
</evidence>
<dbReference type="GO" id="GO:0032259">
    <property type="term" value="P:methylation"/>
    <property type="evidence" value="ECO:0007669"/>
    <property type="project" value="UniProtKB-KW"/>
</dbReference>
<dbReference type="AlphaFoldDB" id="A0A336LKH7"/>
<evidence type="ECO:0000256" key="4">
    <source>
        <dbReference type="ARBA" id="ARBA00022491"/>
    </source>
</evidence>
<dbReference type="InterPro" id="IPR042036">
    <property type="entry name" value="RRP8_N"/>
</dbReference>
<dbReference type="FunFam" id="1.10.10.2150:FF:000001">
    <property type="entry name" value="Ribosomal RNA-processing protein 8"/>
    <property type="match status" value="1"/>
</dbReference>
<dbReference type="Gene3D" id="1.10.10.2150">
    <property type="entry name" value="Ribosomal RNA-processing protein 8, N-terminal domain"/>
    <property type="match status" value="1"/>
</dbReference>
<dbReference type="InterPro" id="IPR007823">
    <property type="entry name" value="RRP8"/>
</dbReference>
<evidence type="ECO:0000256" key="10">
    <source>
        <dbReference type="ARBA" id="ARBA00023015"/>
    </source>
</evidence>
<feature type="region of interest" description="Disordered" evidence="14">
    <location>
        <begin position="52"/>
        <end position="177"/>
    </location>
</feature>
<evidence type="ECO:0000256" key="11">
    <source>
        <dbReference type="ARBA" id="ARBA00023163"/>
    </source>
</evidence>
<evidence type="ECO:0000256" key="1">
    <source>
        <dbReference type="ARBA" id="ARBA00004604"/>
    </source>
</evidence>
<keyword evidence="5 13" id="KW-0698">rRNA processing</keyword>
<dbReference type="GO" id="GO:0006364">
    <property type="term" value="P:rRNA processing"/>
    <property type="evidence" value="ECO:0007669"/>
    <property type="project" value="UniProtKB-UniRule"/>
</dbReference>
<feature type="compositionally biased region" description="Polar residues" evidence="14">
    <location>
        <begin position="59"/>
        <end position="69"/>
    </location>
</feature>
<dbReference type="PANTHER" id="PTHR12787">
    <property type="entry name" value="RIBOSOMAL RNA-PROCESSING PROTEIN 8"/>
    <property type="match status" value="1"/>
</dbReference>
<evidence type="ECO:0000256" key="3">
    <source>
        <dbReference type="ARBA" id="ARBA00020203"/>
    </source>
</evidence>
<keyword evidence="6 13" id="KW-0489">Methyltransferase</keyword>
<dbReference type="FunFam" id="3.40.50.150:FF:000068">
    <property type="entry name" value="Ribosomal RNA-processing protein 8"/>
    <property type="match status" value="1"/>
</dbReference>
<comment type="subcellular location">
    <subcellularLocation>
        <location evidence="1 13">Nucleus</location>
        <location evidence="1 13">Nucleolus</location>
    </subcellularLocation>
</comment>
<keyword evidence="10" id="KW-0805">Transcription regulation</keyword>
<keyword evidence="4" id="KW-0678">Repressor</keyword>
<protein>
    <recommendedName>
        <fullName evidence="3 13">Ribosomal RNA-processing protein 8</fullName>
        <ecNumber evidence="13">2.1.1.-</ecNumber>
    </recommendedName>
</protein>
<name>A0A336LKH7_CULSO</name>
<evidence type="ECO:0000256" key="8">
    <source>
        <dbReference type="ARBA" id="ARBA00022691"/>
    </source>
</evidence>
<reference evidence="15" key="1">
    <citation type="submission" date="2018-07" db="EMBL/GenBank/DDBJ databases">
        <authorList>
            <person name="Quirk P.G."/>
            <person name="Krulwich T.A."/>
        </authorList>
    </citation>
    <scope>NUCLEOTIDE SEQUENCE</scope>
</reference>
<evidence type="ECO:0000256" key="14">
    <source>
        <dbReference type="SAM" id="MobiDB-lite"/>
    </source>
</evidence>
<comment type="function">
    <text evidence="13">Probable methyltransferase required to silence rDNA.</text>
</comment>